<dbReference type="GO" id="GO:0003723">
    <property type="term" value="F:RNA binding"/>
    <property type="evidence" value="ECO:0007669"/>
    <property type="project" value="InterPro"/>
</dbReference>
<comment type="similarity">
    <text evidence="1">Belongs to the tRNA pseudouridine synthase TruA family.</text>
</comment>
<name>A0A484H590_9ZZZZ</name>
<keyword evidence="2" id="KW-0819">tRNA processing</keyword>
<evidence type="ECO:0000313" key="5">
    <source>
        <dbReference type="EMBL" id="VBB69107.1"/>
    </source>
</evidence>
<dbReference type="NCBIfam" id="TIGR00071">
    <property type="entry name" value="hisT_truA"/>
    <property type="match status" value="1"/>
</dbReference>
<proteinExistence type="inferred from homology"/>
<evidence type="ECO:0000256" key="2">
    <source>
        <dbReference type="ARBA" id="ARBA00022694"/>
    </source>
</evidence>
<dbReference type="CDD" id="cd02570">
    <property type="entry name" value="PseudoU_synth_EcTruA"/>
    <property type="match status" value="1"/>
</dbReference>
<evidence type="ECO:0000256" key="1">
    <source>
        <dbReference type="ARBA" id="ARBA00009375"/>
    </source>
</evidence>
<dbReference type="Pfam" id="PF01416">
    <property type="entry name" value="PseudoU_synth_1"/>
    <property type="match status" value="2"/>
</dbReference>
<organism evidence="5">
    <name type="scientific">invertebrate metagenome</name>
    <dbReference type="NCBI Taxonomy" id="1711999"/>
    <lineage>
        <taxon>unclassified sequences</taxon>
        <taxon>metagenomes</taxon>
        <taxon>organismal metagenomes</taxon>
    </lineage>
</organism>
<dbReference type="PANTHER" id="PTHR11142">
    <property type="entry name" value="PSEUDOURIDYLATE SYNTHASE"/>
    <property type="match status" value="1"/>
</dbReference>
<dbReference type="GO" id="GO:0004730">
    <property type="term" value="F:pseudouridylate synthase activity"/>
    <property type="evidence" value="ECO:0007669"/>
    <property type="project" value="UniProtKB-EC"/>
</dbReference>
<sequence>MSRYKLTLEYDGRSFVGWQRQNNGLSVQEVVESAAFAFCQRSVVVQGAGRTDAGVHALGQVAHLDLPGTYAPERIRDALNAHMRPHLVAVLMVETVDDHFHARFSATERMYIYRIINRRTPLVLESGRAWWVPDPLNVQAMATAAQYLLGRHDFSTFRASGCQAESPVRTLNTLTVTQHGEVVSIVARARSFLHRQVRNMTGTLRLIGDGRWTYSDLRYALAARDRRAGGPTAPACGLYLTEVRYML</sequence>
<accession>A0A484H590</accession>
<gene>
    <name evidence="5" type="ORF">RIEGSTA812A_PEG_580</name>
</gene>
<dbReference type="FunFam" id="3.30.70.580:FF:000001">
    <property type="entry name" value="tRNA pseudouridine synthase A"/>
    <property type="match status" value="1"/>
</dbReference>
<protein>
    <submittedName>
        <fullName evidence="5">tRNA pseudouridine synthase A</fullName>
        <ecNumber evidence="5">4.2.1.70</ecNumber>
    </submittedName>
</protein>
<dbReference type="PIRSF" id="PIRSF001430">
    <property type="entry name" value="tRNA_psdUrid_synth"/>
    <property type="match status" value="1"/>
</dbReference>
<dbReference type="GO" id="GO:0031119">
    <property type="term" value="P:tRNA pseudouridine synthesis"/>
    <property type="evidence" value="ECO:0007669"/>
    <property type="project" value="TreeGrafter"/>
</dbReference>
<dbReference type="InterPro" id="IPR020094">
    <property type="entry name" value="TruA/RsuA/RluB/E/F_N"/>
</dbReference>
<dbReference type="InterPro" id="IPR020095">
    <property type="entry name" value="PsdUridine_synth_TruA_C"/>
</dbReference>
<dbReference type="Gene3D" id="3.30.70.660">
    <property type="entry name" value="Pseudouridine synthase I, catalytic domain, C-terminal subdomain"/>
    <property type="match status" value="1"/>
</dbReference>
<dbReference type="InterPro" id="IPR020097">
    <property type="entry name" value="PsdUridine_synth_TruA_a/b_dom"/>
</dbReference>
<dbReference type="AlphaFoldDB" id="A0A484H590"/>
<dbReference type="InterPro" id="IPR020103">
    <property type="entry name" value="PsdUridine_synth_cat_dom_sf"/>
</dbReference>
<dbReference type="PANTHER" id="PTHR11142:SF0">
    <property type="entry name" value="TRNA PSEUDOURIDINE SYNTHASE-LIKE 1"/>
    <property type="match status" value="1"/>
</dbReference>
<dbReference type="GO" id="GO:0009982">
    <property type="term" value="F:pseudouridine synthase activity"/>
    <property type="evidence" value="ECO:0007669"/>
    <property type="project" value="InterPro"/>
</dbReference>
<reference evidence="5" key="1">
    <citation type="submission" date="2018-10" db="EMBL/GenBank/DDBJ databases">
        <authorList>
            <person name="Gruber-Vodicka H."/>
            <person name="Jaeckle O."/>
        </authorList>
    </citation>
    <scope>NUCLEOTIDE SEQUENCE</scope>
</reference>
<dbReference type="HAMAP" id="MF_00171">
    <property type="entry name" value="TruA"/>
    <property type="match status" value="1"/>
</dbReference>
<keyword evidence="3" id="KW-0413">Isomerase</keyword>
<keyword evidence="5" id="KW-0456">Lyase</keyword>
<dbReference type="EC" id="4.2.1.70" evidence="5"/>
<feature type="domain" description="Pseudouridine synthase I TruA alpha/beta" evidence="4">
    <location>
        <begin position="9"/>
        <end position="104"/>
    </location>
</feature>
<feature type="domain" description="Pseudouridine synthase I TruA alpha/beta" evidence="4">
    <location>
        <begin position="144"/>
        <end position="245"/>
    </location>
</feature>
<dbReference type="SUPFAM" id="SSF55120">
    <property type="entry name" value="Pseudouridine synthase"/>
    <property type="match status" value="1"/>
</dbReference>
<evidence type="ECO:0000256" key="3">
    <source>
        <dbReference type="ARBA" id="ARBA00023235"/>
    </source>
</evidence>
<dbReference type="Gene3D" id="3.30.70.580">
    <property type="entry name" value="Pseudouridine synthase I, catalytic domain, N-terminal subdomain"/>
    <property type="match status" value="1"/>
</dbReference>
<dbReference type="EMBL" id="LR026963">
    <property type="protein sequence ID" value="VBB69107.1"/>
    <property type="molecule type" value="Genomic_DNA"/>
</dbReference>
<dbReference type="InterPro" id="IPR001406">
    <property type="entry name" value="PsdUridine_synth_TruA"/>
</dbReference>
<evidence type="ECO:0000259" key="4">
    <source>
        <dbReference type="Pfam" id="PF01416"/>
    </source>
</evidence>